<dbReference type="HOGENOM" id="CLU_3182452_0_0_11"/>
<dbReference type="Proteomes" id="UP000003295">
    <property type="component" value="Unassembled WGS sequence"/>
</dbReference>
<dbReference type="EMBL" id="ABXH02000004">
    <property type="protein sequence ID" value="EEP44971.1"/>
    <property type="molecule type" value="Genomic_DNA"/>
</dbReference>
<evidence type="ECO:0000313" key="1">
    <source>
        <dbReference type="EMBL" id="EEP44971.1"/>
    </source>
</evidence>
<protein>
    <submittedName>
        <fullName evidence="1">Uncharacterized protein</fullName>
    </submittedName>
</protein>
<name>C4F871_9ACTN</name>
<accession>C4F871</accession>
<comment type="caution">
    <text evidence="1">The sequence shown here is derived from an EMBL/GenBank/DDBJ whole genome shotgun (WGS) entry which is preliminary data.</text>
</comment>
<proteinExistence type="predicted"/>
<gene>
    <name evidence="1" type="ORF">COLINT_02241</name>
</gene>
<dbReference type="AlphaFoldDB" id="C4F871"/>
<organism evidence="1 2">
    <name type="scientific">Collinsella intestinalis DSM 13280</name>
    <dbReference type="NCBI Taxonomy" id="521003"/>
    <lineage>
        <taxon>Bacteria</taxon>
        <taxon>Bacillati</taxon>
        <taxon>Actinomycetota</taxon>
        <taxon>Coriobacteriia</taxon>
        <taxon>Coriobacteriales</taxon>
        <taxon>Coriobacteriaceae</taxon>
        <taxon>Collinsella</taxon>
    </lineage>
</organism>
<evidence type="ECO:0000313" key="2">
    <source>
        <dbReference type="Proteomes" id="UP000003295"/>
    </source>
</evidence>
<dbReference type="STRING" id="521003.COLINT_02241"/>
<sequence>MALRRNATLNQRKTFPKTYTYFAKPQDSDFKVYVLGNVLPQYTGIR</sequence>
<reference evidence="1 2" key="1">
    <citation type="submission" date="2009-04" db="EMBL/GenBank/DDBJ databases">
        <authorList>
            <person name="Weinstock G."/>
            <person name="Sodergren E."/>
            <person name="Clifton S."/>
            <person name="Fulton L."/>
            <person name="Fulton B."/>
            <person name="Courtney L."/>
            <person name="Fronick C."/>
            <person name="Harrison M."/>
            <person name="Strong C."/>
            <person name="Farmer C."/>
            <person name="Delahaunty K."/>
            <person name="Markovic C."/>
            <person name="Hall O."/>
            <person name="Minx P."/>
            <person name="Tomlinson C."/>
            <person name="Mitreva M."/>
            <person name="Nelson J."/>
            <person name="Hou S."/>
            <person name="Wollam A."/>
            <person name="Pepin K.H."/>
            <person name="Johnson M."/>
            <person name="Bhonagiri V."/>
            <person name="Nash W.E."/>
            <person name="Warren W."/>
            <person name="Chinwalla A."/>
            <person name="Mardis E.R."/>
            <person name="Wilson R.K."/>
        </authorList>
    </citation>
    <scope>NUCLEOTIDE SEQUENCE [LARGE SCALE GENOMIC DNA]</scope>
    <source>
        <strain evidence="1 2">DSM 13280</strain>
    </source>
</reference>